<dbReference type="SUPFAM" id="SSF48264">
    <property type="entry name" value="Cytochrome P450"/>
    <property type="match status" value="1"/>
</dbReference>
<dbReference type="OrthoDB" id="9801155at2"/>
<dbReference type="GO" id="GO:0005506">
    <property type="term" value="F:iron ion binding"/>
    <property type="evidence" value="ECO:0007669"/>
    <property type="project" value="InterPro"/>
</dbReference>
<evidence type="ECO:0000256" key="6">
    <source>
        <dbReference type="ARBA" id="ARBA00023033"/>
    </source>
</evidence>
<dbReference type="RefSeq" id="WP_129885451.1">
    <property type="nucleotide sequence ID" value="NZ_CP035758.1"/>
</dbReference>
<dbReference type="GO" id="GO:0020037">
    <property type="term" value="F:heme binding"/>
    <property type="evidence" value="ECO:0007669"/>
    <property type="project" value="InterPro"/>
</dbReference>
<dbReference type="PRINTS" id="PR00385">
    <property type="entry name" value="P450"/>
</dbReference>
<evidence type="ECO:0000256" key="1">
    <source>
        <dbReference type="ARBA" id="ARBA00010617"/>
    </source>
</evidence>
<keyword evidence="5 7" id="KW-0408">Iron</keyword>
<reference evidence="8 9" key="1">
    <citation type="submission" date="2019-01" db="EMBL/GenBank/DDBJ databases">
        <title>Ktedonosporobacter rubrisoli SCAWS-G2.</title>
        <authorList>
            <person name="Huang Y."/>
            <person name="Yan B."/>
        </authorList>
    </citation>
    <scope>NUCLEOTIDE SEQUENCE [LARGE SCALE GENOMIC DNA]</scope>
    <source>
        <strain evidence="8 9">SCAWS-G2</strain>
    </source>
</reference>
<evidence type="ECO:0000256" key="7">
    <source>
        <dbReference type="RuleBase" id="RU000461"/>
    </source>
</evidence>
<evidence type="ECO:0000256" key="2">
    <source>
        <dbReference type="ARBA" id="ARBA00022617"/>
    </source>
</evidence>
<dbReference type="GO" id="GO:0004497">
    <property type="term" value="F:monooxygenase activity"/>
    <property type="evidence" value="ECO:0007669"/>
    <property type="project" value="UniProtKB-KW"/>
</dbReference>
<sequence>MQSTEINLTSPEFKAHPYPTFAQMRTYDAVHKLVKTNGQVSWLIMRYEDAERALRDQRLVKDAMSVLTKEELEQRFPWAQSSADTRPRQLLAVDPPDHTRLRALVNISFTSRLVEQWRERIQAIANTLLDAVQDKGEMDLIEDFAFPLPITVITEMLGIPNEDHAKFRHWSNTFVEAAGDPERMRETQDSMQEFRTYLSELIGRKREQQAEDLLSKLIQAETEGDRLSENELVWMVWILLIAGHETTVNLISNGILTLLQHPDQLEKLKQDPSLVKTAIEELLRYNGPVMAATSRWAREDVEIGGKLIRRGDEVLVVLSSANRDGETFEHADELDITRKENKHLAFGKGIHYCLGAPLARMEGQIAINTLLQRMPNLRLNTAVENLVWRPGSLIMGLNKLPLAF</sequence>
<dbReference type="InterPro" id="IPR002397">
    <property type="entry name" value="Cyt_P450_B"/>
</dbReference>
<name>A0A4P6JIW5_KTERU</name>
<organism evidence="8 9">
    <name type="scientific">Ktedonosporobacter rubrisoli</name>
    <dbReference type="NCBI Taxonomy" id="2509675"/>
    <lineage>
        <taxon>Bacteria</taxon>
        <taxon>Bacillati</taxon>
        <taxon>Chloroflexota</taxon>
        <taxon>Ktedonobacteria</taxon>
        <taxon>Ktedonobacterales</taxon>
        <taxon>Ktedonosporobacteraceae</taxon>
        <taxon>Ktedonosporobacter</taxon>
    </lineage>
</organism>
<dbReference type="GO" id="GO:0016705">
    <property type="term" value="F:oxidoreductase activity, acting on paired donors, with incorporation or reduction of molecular oxygen"/>
    <property type="evidence" value="ECO:0007669"/>
    <property type="project" value="InterPro"/>
</dbReference>
<dbReference type="FunFam" id="1.10.630.10:FF:000018">
    <property type="entry name" value="Cytochrome P450 monooxygenase"/>
    <property type="match status" value="1"/>
</dbReference>
<dbReference type="KEGG" id="kbs:EPA93_02110"/>
<dbReference type="CDD" id="cd11029">
    <property type="entry name" value="CYP107-like"/>
    <property type="match status" value="1"/>
</dbReference>
<dbReference type="PANTHER" id="PTHR46696">
    <property type="entry name" value="P450, PUTATIVE (EUROFUNG)-RELATED"/>
    <property type="match status" value="1"/>
</dbReference>
<dbReference type="PRINTS" id="PR00359">
    <property type="entry name" value="BP450"/>
</dbReference>
<keyword evidence="2 7" id="KW-0349">Heme</keyword>
<evidence type="ECO:0000313" key="9">
    <source>
        <dbReference type="Proteomes" id="UP000290365"/>
    </source>
</evidence>
<evidence type="ECO:0000256" key="3">
    <source>
        <dbReference type="ARBA" id="ARBA00022723"/>
    </source>
</evidence>
<evidence type="ECO:0000256" key="4">
    <source>
        <dbReference type="ARBA" id="ARBA00023002"/>
    </source>
</evidence>
<dbReference type="AlphaFoldDB" id="A0A4P6JIW5"/>
<gene>
    <name evidence="8" type="ORF">EPA93_02110</name>
</gene>
<dbReference type="Proteomes" id="UP000290365">
    <property type="component" value="Chromosome"/>
</dbReference>
<dbReference type="InterPro" id="IPR017972">
    <property type="entry name" value="Cyt_P450_CS"/>
</dbReference>
<dbReference type="Pfam" id="PF00067">
    <property type="entry name" value="p450"/>
    <property type="match status" value="1"/>
</dbReference>
<proteinExistence type="inferred from homology"/>
<protein>
    <submittedName>
        <fullName evidence="8">Cytochrome P450</fullName>
    </submittedName>
</protein>
<dbReference type="InterPro" id="IPR001128">
    <property type="entry name" value="Cyt_P450"/>
</dbReference>
<keyword evidence="9" id="KW-1185">Reference proteome</keyword>
<dbReference type="PANTHER" id="PTHR46696:SF1">
    <property type="entry name" value="CYTOCHROME P450 YJIB-RELATED"/>
    <property type="match status" value="1"/>
</dbReference>
<evidence type="ECO:0000256" key="5">
    <source>
        <dbReference type="ARBA" id="ARBA00023004"/>
    </source>
</evidence>
<accession>A0A4P6JIW5</accession>
<keyword evidence="3 7" id="KW-0479">Metal-binding</keyword>
<keyword evidence="4 7" id="KW-0560">Oxidoreductase</keyword>
<evidence type="ECO:0000313" key="8">
    <source>
        <dbReference type="EMBL" id="QBD74852.1"/>
    </source>
</evidence>
<comment type="similarity">
    <text evidence="1 7">Belongs to the cytochrome P450 family.</text>
</comment>
<dbReference type="Gene3D" id="1.10.630.10">
    <property type="entry name" value="Cytochrome P450"/>
    <property type="match status" value="1"/>
</dbReference>
<dbReference type="EMBL" id="CP035758">
    <property type="protein sequence ID" value="QBD74852.1"/>
    <property type="molecule type" value="Genomic_DNA"/>
</dbReference>
<dbReference type="InterPro" id="IPR036396">
    <property type="entry name" value="Cyt_P450_sf"/>
</dbReference>
<dbReference type="PROSITE" id="PS00086">
    <property type="entry name" value="CYTOCHROME_P450"/>
    <property type="match status" value="1"/>
</dbReference>
<keyword evidence="6 7" id="KW-0503">Monooxygenase</keyword>